<evidence type="ECO:0000256" key="2">
    <source>
        <dbReference type="ARBA" id="ARBA00002953"/>
    </source>
</evidence>
<evidence type="ECO:0000256" key="8">
    <source>
        <dbReference type="ARBA" id="ARBA00023056"/>
    </source>
</evidence>
<evidence type="ECO:0000256" key="11">
    <source>
        <dbReference type="PIRSR" id="PIRSR000463-1"/>
    </source>
</evidence>
<evidence type="ECO:0000256" key="3">
    <source>
        <dbReference type="ARBA" id="ARBA00004964"/>
    </source>
</evidence>
<dbReference type="PANTHER" id="PTHR43651">
    <property type="entry name" value="1,4-ALPHA-GLUCAN-BRANCHING ENZYME"/>
    <property type="match status" value="1"/>
</dbReference>
<dbReference type="PIRSF" id="PIRSF000463">
    <property type="entry name" value="GlgB"/>
    <property type="match status" value="1"/>
</dbReference>
<keyword evidence="5 10" id="KW-0321">Glycogen metabolism</keyword>
<evidence type="ECO:0000256" key="6">
    <source>
        <dbReference type="ARBA" id="ARBA00022676"/>
    </source>
</evidence>
<dbReference type="NCBIfam" id="NF008967">
    <property type="entry name" value="PRK12313.1"/>
    <property type="match status" value="1"/>
</dbReference>
<dbReference type="Pfam" id="PF02806">
    <property type="entry name" value="Alpha-amylase_C"/>
    <property type="match status" value="1"/>
</dbReference>
<dbReference type="EMBL" id="CP019323">
    <property type="protein sequence ID" value="APX71702.1"/>
    <property type="molecule type" value="Genomic_DNA"/>
</dbReference>
<evidence type="ECO:0000313" key="13">
    <source>
        <dbReference type="EMBL" id="APX71702.1"/>
    </source>
</evidence>
<dbReference type="OrthoDB" id="9800174at2"/>
<dbReference type="PANTHER" id="PTHR43651:SF3">
    <property type="entry name" value="1,4-ALPHA-GLUCAN-BRANCHING ENZYME"/>
    <property type="match status" value="1"/>
</dbReference>
<feature type="active site" description="Nucleophile" evidence="10 11">
    <location>
        <position position="304"/>
    </location>
</feature>
<dbReference type="InterPro" id="IPR044143">
    <property type="entry name" value="GlgB_N_E_set_prok"/>
</dbReference>
<evidence type="ECO:0000259" key="12">
    <source>
        <dbReference type="SMART" id="SM00642"/>
    </source>
</evidence>
<dbReference type="InterPro" id="IPR017853">
    <property type="entry name" value="GH"/>
</dbReference>
<dbReference type="Gene3D" id="2.60.40.10">
    <property type="entry name" value="Immunoglobulins"/>
    <property type="match status" value="1"/>
</dbReference>
<dbReference type="InterPro" id="IPR006047">
    <property type="entry name" value="GH13_cat_dom"/>
</dbReference>
<keyword evidence="14" id="KW-1185">Reference proteome</keyword>
<dbReference type="HAMAP" id="MF_00685">
    <property type="entry name" value="GlgB"/>
    <property type="match status" value="1"/>
</dbReference>
<comment type="similarity">
    <text evidence="4 10">Belongs to the glycosyl hydrolase 13 family. GlgB subfamily.</text>
</comment>
<dbReference type="CDD" id="cd02855">
    <property type="entry name" value="E_set_GBE_prok_N"/>
    <property type="match status" value="1"/>
</dbReference>
<dbReference type="InterPro" id="IPR006048">
    <property type="entry name" value="A-amylase/branching_C"/>
</dbReference>
<dbReference type="EC" id="2.4.1.18" evidence="10"/>
<evidence type="ECO:0000256" key="4">
    <source>
        <dbReference type="ARBA" id="ARBA00009000"/>
    </source>
</evidence>
<name>A0A1P8Q1E5_9LACO</name>
<feature type="domain" description="Glycosyl hydrolase family 13 catalytic" evidence="12">
    <location>
        <begin position="147"/>
        <end position="506"/>
    </location>
</feature>
<dbReference type="GO" id="GO:0043169">
    <property type="term" value="F:cation binding"/>
    <property type="evidence" value="ECO:0007669"/>
    <property type="project" value="InterPro"/>
</dbReference>
<dbReference type="Gene3D" id="2.60.40.1180">
    <property type="entry name" value="Golgi alpha-mannosidase II"/>
    <property type="match status" value="1"/>
</dbReference>
<dbReference type="UniPathway" id="UPA00164"/>
<dbReference type="InterPro" id="IPR013780">
    <property type="entry name" value="Glyco_hydro_b"/>
</dbReference>
<dbReference type="InterPro" id="IPR006407">
    <property type="entry name" value="GlgB"/>
</dbReference>
<dbReference type="Pfam" id="PF02922">
    <property type="entry name" value="CBM_48"/>
    <property type="match status" value="1"/>
</dbReference>
<comment type="pathway">
    <text evidence="3 10">Glycan biosynthesis; glycogen biosynthesis.</text>
</comment>
<dbReference type="AlphaFoldDB" id="A0A1P8Q1E5"/>
<protein>
    <recommendedName>
        <fullName evidence="10">1,4-alpha-glucan branching enzyme GlgB</fullName>
        <ecNumber evidence="10">2.4.1.18</ecNumber>
    </recommendedName>
    <alternativeName>
        <fullName evidence="10">1,4-alpha-D-glucan:1,4-alpha-D-glucan 6-glucosyl-transferase</fullName>
    </alternativeName>
    <alternativeName>
        <fullName evidence="10">Alpha-(1-&gt;4)-glucan branching enzyme</fullName>
    </alternativeName>
    <alternativeName>
        <fullName evidence="10">Glycogen branching enzyme</fullName>
        <shortName evidence="10">BE</shortName>
    </alternativeName>
</protein>
<dbReference type="SMART" id="SM00642">
    <property type="entry name" value="Aamy"/>
    <property type="match status" value="1"/>
</dbReference>
<evidence type="ECO:0000313" key="14">
    <source>
        <dbReference type="Proteomes" id="UP000187499"/>
    </source>
</evidence>
<dbReference type="CDD" id="cd11322">
    <property type="entry name" value="AmyAc_Glg_BE"/>
    <property type="match status" value="1"/>
</dbReference>
<keyword evidence="6 10" id="KW-0328">Glycosyltransferase</keyword>
<dbReference type="InterPro" id="IPR004193">
    <property type="entry name" value="Glyco_hydro_13_N"/>
</dbReference>
<dbReference type="NCBIfam" id="TIGR01515">
    <property type="entry name" value="branching_enzym"/>
    <property type="match status" value="1"/>
</dbReference>
<evidence type="ECO:0000256" key="9">
    <source>
        <dbReference type="ARBA" id="ARBA00023277"/>
    </source>
</evidence>
<dbReference type="Pfam" id="PF00128">
    <property type="entry name" value="Alpha-amylase"/>
    <property type="match status" value="2"/>
</dbReference>
<dbReference type="Proteomes" id="UP000187499">
    <property type="component" value="Chromosome"/>
</dbReference>
<accession>A0A1P8Q1E5</accession>
<feature type="active site" description="Proton donor" evidence="10 11">
    <location>
        <position position="356"/>
    </location>
</feature>
<comment type="subunit">
    <text evidence="10">Monomer.</text>
</comment>
<keyword evidence="8 10" id="KW-0320">Glycogen biosynthesis</keyword>
<dbReference type="GO" id="GO:0005829">
    <property type="term" value="C:cytosol"/>
    <property type="evidence" value="ECO:0007669"/>
    <property type="project" value="TreeGrafter"/>
</dbReference>
<dbReference type="NCBIfam" id="NF003811">
    <property type="entry name" value="PRK05402.1"/>
    <property type="match status" value="1"/>
</dbReference>
<keyword evidence="9 10" id="KW-0119">Carbohydrate metabolism</keyword>
<comment type="function">
    <text evidence="2 10">Catalyzes the formation of the alpha-1,6-glucosidic linkages in glycogen by scission of a 1,4-alpha-linked oligosaccharide from growing alpha-1,4-glucan chains and the subsequent attachment of the oligosaccharide to the alpha-1,6 position.</text>
</comment>
<proteinExistence type="inferred from homology"/>
<dbReference type="FunFam" id="3.20.20.80:FF:000003">
    <property type="entry name" value="1,4-alpha-glucan branching enzyme GlgB"/>
    <property type="match status" value="1"/>
</dbReference>
<organism evidence="13 14">
    <name type="scientific">Companilactobacillus allii</name>
    <dbReference type="NCBI Taxonomy" id="1847728"/>
    <lineage>
        <taxon>Bacteria</taxon>
        <taxon>Bacillati</taxon>
        <taxon>Bacillota</taxon>
        <taxon>Bacilli</taxon>
        <taxon>Lactobacillales</taxon>
        <taxon>Lactobacillaceae</taxon>
        <taxon>Companilactobacillus</taxon>
    </lineage>
</organism>
<dbReference type="InterPro" id="IPR037439">
    <property type="entry name" value="Branching_enzy"/>
</dbReference>
<keyword evidence="7 10" id="KW-0808">Transferase</keyword>
<dbReference type="InterPro" id="IPR013783">
    <property type="entry name" value="Ig-like_fold"/>
</dbReference>
<evidence type="ECO:0000256" key="5">
    <source>
        <dbReference type="ARBA" id="ARBA00022600"/>
    </source>
</evidence>
<dbReference type="GO" id="GO:0003844">
    <property type="term" value="F:1,4-alpha-glucan branching enzyme activity"/>
    <property type="evidence" value="ECO:0007669"/>
    <property type="project" value="UniProtKB-UniRule"/>
</dbReference>
<dbReference type="Gene3D" id="3.20.20.80">
    <property type="entry name" value="Glycosidases"/>
    <property type="match status" value="1"/>
</dbReference>
<evidence type="ECO:0000256" key="7">
    <source>
        <dbReference type="ARBA" id="ARBA00022679"/>
    </source>
</evidence>
<dbReference type="SUPFAM" id="SSF51011">
    <property type="entry name" value="Glycosyl hydrolase domain"/>
    <property type="match status" value="1"/>
</dbReference>
<evidence type="ECO:0000256" key="10">
    <source>
        <dbReference type="HAMAP-Rule" id="MF_00685"/>
    </source>
</evidence>
<dbReference type="SUPFAM" id="SSF51445">
    <property type="entry name" value="(Trans)glycosidases"/>
    <property type="match status" value="1"/>
</dbReference>
<evidence type="ECO:0000256" key="1">
    <source>
        <dbReference type="ARBA" id="ARBA00000826"/>
    </source>
</evidence>
<reference evidence="14" key="1">
    <citation type="submission" date="2016-12" db="EMBL/GenBank/DDBJ databases">
        <authorList>
            <person name="Jung M.Y."/>
            <person name="Lee S.H."/>
        </authorList>
    </citation>
    <scope>NUCLEOTIDE SEQUENCE [LARGE SCALE GENOMIC DNA]</scope>
    <source>
        <strain evidence="14">WiKim39</strain>
    </source>
</reference>
<dbReference type="STRING" id="1847728.BTM29_03645"/>
<dbReference type="GO" id="GO:0005978">
    <property type="term" value="P:glycogen biosynthetic process"/>
    <property type="evidence" value="ECO:0007669"/>
    <property type="project" value="UniProtKB-UniRule"/>
</dbReference>
<sequence>MVLEETIADQGYLFNTGQSFESFGFLGCHVQADNKTAFNVWAPNARIVSVVGDFNDWRDSELTKVGTTGIWHGDFDGVNSGDLYKFAITGPDGKRNLKIDPYATQFEKKPGDAALVPAISKHKWHDGLWLGRRKRSNPDCRPLNIYEVHLGSWKRHVDDTYYTYSEMADELIPYVKKMGYSHIELMPIMEHLLDASWGYQQLGYFAATSRFGTLDDFLDFVDKCHLANIGVIVDWVPGHFIRNYDALYKYDGTPTFEYQDENRANNSRWGAWNFDLGKSQVHSFLISSAMYWLGKCHIDGLRVDAVSNMLYLDYDEGKEGQTNKLGDNRNLEGIEFLQLLNTVIHKKYPNALMIAEESSAYAGVTDPVEKNGLGFDYKWNLGWMHDTLEFFEMDPLYRSDHFNLLTFAFVYMNNEKFILPFSHDEVVHGKKSLMHKMPGDRYNQFANLRTMMTYLMTFPGKKLTFMGSEWGQFLEWRDWSQLEWVDLDDPMNQKMQQFTKKLNQIYHDQRSMWEQDYVIEGLNYTNTDDAKNSTMGFIRQGKSKRQFTIAAFNFVPVERKNYRIGVPFTGEYELLLNTEDESLGGTWTRLQTHFLADKTPYKGQPASFTVTLPAMGALLIKPIKSRG</sequence>
<dbReference type="GO" id="GO:0004553">
    <property type="term" value="F:hydrolase activity, hydrolyzing O-glycosyl compounds"/>
    <property type="evidence" value="ECO:0007669"/>
    <property type="project" value="InterPro"/>
</dbReference>
<gene>
    <name evidence="10" type="primary">glgB</name>
    <name evidence="13" type="ORF">BTM29_03645</name>
</gene>
<dbReference type="KEGG" id="lalw:BTM29_03645"/>
<comment type="catalytic activity">
    <reaction evidence="1 10">
        <text>Transfers a segment of a (1-&gt;4)-alpha-D-glucan chain to a primary hydroxy group in a similar glucan chain.</text>
        <dbReference type="EC" id="2.4.1.18"/>
    </reaction>
</comment>